<evidence type="ECO:0000313" key="2">
    <source>
        <dbReference type="Proteomes" id="UP001159363"/>
    </source>
</evidence>
<organism evidence="1 2">
    <name type="scientific">Dryococelus australis</name>
    <dbReference type="NCBI Taxonomy" id="614101"/>
    <lineage>
        <taxon>Eukaryota</taxon>
        <taxon>Metazoa</taxon>
        <taxon>Ecdysozoa</taxon>
        <taxon>Arthropoda</taxon>
        <taxon>Hexapoda</taxon>
        <taxon>Insecta</taxon>
        <taxon>Pterygota</taxon>
        <taxon>Neoptera</taxon>
        <taxon>Polyneoptera</taxon>
        <taxon>Phasmatodea</taxon>
        <taxon>Verophasmatodea</taxon>
        <taxon>Anareolatae</taxon>
        <taxon>Phasmatidae</taxon>
        <taxon>Eurycanthinae</taxon>
        <taxon>Dryococelus</taxon>
    </lineage>
</organism>
<sequence>MDRGLPSLFFPRAQHPSTSFRQRAARSPRGSVLASSGNILTFSLTQGTLMILGLKTISLEDERMESGSRVGGADENHPNLSIRFTRLQGSLLTINANTLLMVRVGGADENHPNLSIHFTRLQGSLLTINANTLLMVRVGGADENHPNLSIHFTRLQGSLLTINANTLLMVRVGGADENHPNLSIRFTLLQGSLLTINANTLLMVRVGGANENHPNLSIHSRLQGSLLTINANTMLMERVGGANENHPNLSIRFTRLQGSLLTIVSTTRVESEEGLLARIMSAEGRTSRYWRSCVPVTSSPSCEWDRTKNNIQCVAGPGRSQHVMWCYFVCRGETGGDIWGADNIEALRADEGEVSMLAQRRDEFEPYSRLVWRKQETVSSVRESIFNKGDDEEHRELLCSLAVPSSAGAQRRGRAAESRKVNKEGCQRVVKDPPFNCTNKLWGSGGEVASALASQLGDQGSIPGGPAPGPSQVEIVLDDAARRRVFSGNSRFPRPCIPAPLRPRVSFNVMFRDDGHRRVPARKPVTRRTLPRHGYCHEAVMEAFEITTLTTQIITVILRAACPSRIHPGQLIINGVHSVQYHEGLMGTNSANGKCNVPRRDSNTRTLSAVALLFRPV</sequence>
<evidence type="ECO:0000313" key="1">
    <source>
        <dbReference type="EMBL" id="KAJ8874583.1"/>
    </source>
</evidence>
<proteinExistence type="predicted"/>
<reference evidence="1 2" key="1">
    <citation type="submission" date="2023-02" db="EMBL/GenBank/DDBJ databases">
        <title>LHISI_Scaffold_Assembly.</title>
        <authorList>
            <person name="Stuart O.P."/>
            <person name="Cleave R."/>
            <person name="Magrath M.J.L."/>
            <person name="Mikheyev A.S."/>
        </authorList>
    </citation>
    <scope>NUCLEOTIDE SEQUENCE [LARGE SCALE GENOMIC DNA]</scope>
    <source>
        <strain evidence="1">Daus_M_001</strain>
        <tissue evidence="1">Leg muscle</tissue>
    </source>
</reference>
<name>A0ABQ9GRE4_9NEOP</name>
<dbReference type="Proteomes" id="UP001159363">
    <property type="component" value="Chromosome 9"/>
</dbReference>
<comment type="caution">
    <text evidence="1">The sequence shown here is derived from an EMBL/GenBank/DDBJ whole genome shotgun (WGS) entry which is preliminary data.</text>
</comment>
<keyword evidence="2" id="KW-1185">Reference proteome</keyword>
<protein>
    <submittedName>
        <fullName evidence="1">Uncharacterized protein</fullName>
    </submittedName>
</protein>
<gene>
    <name evidence="1" type="ORF">PR048_025449</name>
</gene>
<accession>A0ABQ9GRE4</accession>
<dbReference type="EMBL" id="JARBHB010000010">
    <property type="protein sequence ID" value="KAJ8874583.1"/>
    <property type="molecule type" value="Genomic_DNA"/>
</dbReference>